<evidence type="ECO:0000256" key="2">
    <source>
        <dbReference type="SAM" id="Phobius"/>
    </source>
</evidence>
<organism evidence="3">
    <name type="scientific">Solanum lycopersicum</name>
    <name type="common">Tomato</name>
    <name type="synonym">Lycopersicon esculentum</name>
    <dbReference type="NCBI Taxonomy" id="4081"/>
    <lineage>
        <taxon>Eukaryota</taxon>
        <taxon>Viridiplantae</taxon>
        <taxon>Streptophyta</taxon>
        <taxon>Embryophyta</taxon>
        <taxon>Tracheophyta</taxon>
        <taxon>Spermatophyta</taxon>
        <taxon>Magnoliopsida</taxon>
        <taxon>eudicotyledons</taxon>
        <taxon>Gunneridae</taxon>
        <taxon>Pentapetalae</taxon>
        <taxon>asterids</taxon>
        <taxon>lamiids</taxon>
        <taxon>Solanales</taxon>
        <taxon>Solanaceae</taxon>
        <taxon>Solanoideae</taxon>
        <taxon>Solaneae</taxon>
        <taxon>Solanum</taxon>
        <taxon>Solanum subgen. Lycopersicon</taxon>
    </lineage>
</organism>
<dbReference type="Gramene" id="Solyc00g007050.1.1">
    <property type="protein sequence ID" value="Solyc00g007050.1.1.1"/>
    <property type="gene ID" value="Solyc00g007050.1"/>
</dbReference>
<keyword evidence="4" id="KW-1185">Reference proteome</keyword>
<keyword evidence="2" id="KW-0812">Transmembrane</keyword>
<evidence type="ECO:0000256" key="1">
    <source>
        <dbReference type="SAM" id="MobiDB-lite"/>
    </source>
</evidence>
<reference evidence="3" key="2">
    <citation type="submission" date="2019-01" db="UniProtKB">
        <authorList>
            <consortium name="EnsemblPlants"/>
        </authorList>
    </citation>
    <scope>IDENTIFICATION</scope>
    <source>
        <strain evidence="3">cv. Heinz 1706</strain>
    </source>
</reference>
<sequence>MDGNTNWSEQGRGSRRCQRNDGAIASSPFLTVASMFASVIITFTGEIKVTTT</sequence>
<keyword evidence="2" id="KW-0472">Membrane</keyword>
<feature type="region of interest" description="Disordered" evidence="1">
    <location>
        <begin position="1"/>
        <end position="20"/>
    </location>
</feature>
<evidence type="ECO:0000313" key="4">
    <source>
        <dbReference type="Proteomes" id="UP000004994"/>
    </source>
</evidence>
<proteinExistence type="predicted"/>
<name>A0A3Q7EQ82_SOLLC</name>
<dbReference type="EnsemblPlants" id="Solyc00g007050.1.1">
    <property type="protein sequence ID" value="Solyc00g007050.1.1.1"/>
    <property type="gene ID" value="Solyc00g007050.1"/>
</dbReference>
<dbReference type="PaxDb" id="4081-Solyc00g007050.1.1"/>
<protein>
    <submittedName>
        <fullName evidence="3">Uncharacterized protein</fullName>
    </submittedName>
</protein>
<keyword evidence="2" id="KW-1133">Transmembrane helix</keyword>
<reference evidence="3" key="1">
    <citation type="journal article" date="2012" name="Nature">
        <title>The tomato genome sequence provides insights into fleshy fruit evolution.</title>
        <authorList>
            <consortium name="Tomato Genome Consortium"/>
        </authorList>
    </citation>
    <scope>NUCLEOTIDE SEQUENCE [LARGE SCALE GENOMIC DNA]</scope>
    <source>
        <strain evidence="3">cv. Heinz 1706</strain>
    </source>
</reference>
<feature type="transmembrane region" description="Helical" evidence="2">
    <location>
        <begin position="22"/>
        <end position="43"/>
    </location>
</feature>
<feature type="compositionally biased region" description="Polar residues" evidence="1">
    <location>
        <begin position="1"/>
        <end position="11"/>
    </location>
</feature>
<dbReference type="InParanoid" id="A0A3Q7EQ82"/>
<dbReference type="Proteomes" id="UP000004994">
    <property type="component" value="Chromosome 2"/>
</dbReference>
<accession>A0A3Q7EQ82</accession>
<evidence type="ECO:0000313" key="3">
    <source>
        <dbReference type="EnsemblPlants" id="Solyc00g007050.1.1.1"/>
    </source>
</evidence>
<dbReference type="AlphaFoldDB" id="A0A3Q7EQ82"/>